<evidence type="ECO:0000259" key="1">
    <source>
        <dbReference type="Pfam" id="PF03235"/>
    </source>
</evidence>
<evidence type="ECO:0000313" key="2">
    <source>
        <dbReference type="EMBL" id="QJF50689.1"/>
    </source>
</evidence>
<dbReference type="KEGG" id="rpon:G3256_05720"/>
<proteinExistence type="predicted"/>
<dbReference type="EMBL" id="CP048788">
    <property type="protein sequence ID" value="QJF50689.1"/>
    <property type="molecule type" value="Genomic_DNA"/>
</dbReference>
<dbReference type="InterPro" id="IPR004919">
    <property type="entry name" value="GmrSD_N"/>
</dbReference>
<gene>
    <name evidence="2" type="ORF">G3256_05720</name>
</gene>
<name>A0A858SPB7_9RHOB</name>
<dbReference type="Proteomes" id="UP000503308">
    <property type="component" value="Chromosome"/>
</dbReference>
<feature type="domain" description="GmrSD restriction endonucleases N-terminal" evidence="1">
    <location>
        <begin position="6"/>
        <end position="216"/>
    </location>
</feature>
<reference evidence="2 3" key="1">
    <citation type="submission" date="2020-02" db="EMBL/GenBank/DDBJ databases">
        <title>Genome sequence of Roseobacter ponti.</title>
        <authorList>
            <person name="Hollensteiner J."/>
            <person name="Schneider D."/>
            <person name="Poehlein A."/>
            <person name="Daniel R."/>
        </authorList>
    </citation>
    <scope>NUCLEOTIDE SEQUENCE [LARGE SCALE GENOMIC DNA]</scope>
    <source>
        <strain evidence="2 3">DSM 106830</strain>
    </source>
</reference>
<dbReference type="PANTHER" id="PTHR37292">
    <property type="entry name" value="VNG6097C"/>
    <property type="match status" value="1"/>
</dbReference>
<dbReference type="PANTHER" id="PTHR37292:SF2">
    <property type="entry name" value="DUF262 DOMAIN-CONTAINING PROTEIN"/>
    <property type="match status" value="1"/>
</dbReference>
<sequence length="652" mass="72870">MQISAILDYIDNGHMALPEFQRGYVWCGEQVRGLFHSLYRGHPVGSLLVWATDASTAAHRGNASLAPGVVKLLLDGQQRITSLYGVIRGEPPRFFDGNAKAFTDLRFNIASEEFEFFQPIKMRDDPLWVNVTELMQRGSAGIGEMIAVLGQQPEFAPHFGEYVGRLNQLLGIRDKDFHIEEVTGRDKTLDVVVDIFNRVNSGGTKLSKGDLALAKICADWPEARDTMKRSIQRWRGAGYNFTIDWLLRSVNTVLTGEAKFQHLHDKDAEEISVALKRAVRHIDTALNMIGGRLGLDHDRVLFARFAVPVMVRFLDTHGGHLDQKTQDKLLFWYVQSGMWGRYSASTESIIDKDLGILESGQGDLEKLVAELRLAQGGLRVEPGHFHSWSVGSRFYPVLYMMTRMTEARDWGNGLPLKRGMLGKMSALEVHHIFPRVRLYEADYSRAEVNALGNFCFLTKDTNLAIRDRRPEVYFPEIEEAHPGALKSQWIPDDPVLWKVDNFRDFVEARKELLALAANACLAQLLHEDTQLLETARPARQAQSVLLGGISSEEEYRELEDLEKWVEEKGFAAGVLGWDLVDLETGEQRAILDLAWPGGVQAELSEPVAVLLDESADLISLASAAGFRCFTSVAGFKAYLGKLAVTIGDEAAA</sequence>
<protein>
    <submittedName>
        <fullName evidence="2">DUF262 domain-containing protein</fullName>
    </submittedName>
</protein>
<dbReference type="Pfam" id="PF03235">
    <property type="entry name" value="GmrSD_N"/>
    <property type="match status" value="1"/>
</dbReference>
<keyword evidence="3" id="KW-1185">Reference proteome</keyword>
<organism evidence="2 3">
    <name type="scientific">Roseobacter ponti</name>
    <dbReference type="NCBI Taxonomy" id="1891787"/>
    <lineage>
        <taxon>Bacteria</taxon>
        <taxon>Pseudomonadati</taxon>
        <taxon>Pseudomonadota</taxon>
        <taxon>Alphaproteobacteria</taxon>
        <taxon>Rhodobacterales</taxon>
        <taxon>Roseobacteraceae</taxon>
        <taxon>Roseobacter</taxon>
    </lineage>
</organism>
<dbReference type="RefSeq" id="WP_169639905.1">
    <property type="nucleotide sequence ID" value="NZ_CP048788.1"/>
</dbReference>
<accession>A0A858SPB7</accession>
<evidence type="ECO:0000313" key="3">
    <source>
        <dbReference type="Proteomes" id="UP000503308"/>
    </source>
</evidence>
<dbReference type="AlphaFoldDB" id="A0A858SPB7"/>